<gene>
    <name evidence="1" type="ORF">CA264_12685</name>
</gene>
<sequence length="61" mass="6920">MKLAAKPAACKARKKQQFKGWFWLRCSKSCQCIKGTSGSLRQKKFRKLEEELTPGNKESSG</sequence>
<reference evidence="2" key="1">
    <citation type="submission" date="2017-05" db="EMBL/GenBank/DDBJ databases">
        <authorList>
            <person name="Ray J."/>
            <person name="Price M."/>
            <person name="Deutschbauer A."/>
        </authorList>
    </citation>
    <scope>NUCLEOTIDE SEQUENCE [LARGE SCALE GENOMIC DNA]</scope>
    <source>
        <strain evidence="2">DSM 19842</strain>
    </source>
</reference>
<accession>A0A1X9YTN3</accession>
<dbReference type="Proteomes" id="UP000266292">
    <property type="component" value="Chromosome"/>
</dbReference>
<dbReference type="EMBL" id="CP021235">
    <property type="protein sequence ID" value="ARS36223.1"/>
    <property type="molecule type" value="Genomic_DNA"/>
</dbReference>
<name>A0A1X9YTN3_9BACT</name>
<organism evidence="1 2">
    <name type="scientific">Pontibacter actiniarum</name>
    <dbReference type="NCBI Taxonomy" id="323450"/>
    <lineage>
        <taxon>Bacteria</taxon>
        <taxon>Pseudomonadati</taxon>
        <taxon>Bacteroidota</taxon>
        <taxon>Cytophagia</taxon>
        <taxon>Cytophagales</taxon>
        <taxon>Hymenobacteraceae</taxon>
        <taxon>Pontibacter</taxon>
    </lineage>
</organism>
<protein>
    <submittedName>
        <fullName evidence="1">Uncharacterized protein</fullName>
    </submittedName>
</protein>
<keyword evidence="2" id="KW-1185">Reference proteome</keyword>
<dbReference type="AlphaFoldDB" id="A0A1X9YTN3"/>
<dbReference type="KEGG" id="pact:CA264_12685"/>
<evidence type="ECO:0000313" key="2">
    <source>
        <dbReference type="Proteomes" id="UP000266292"/>
    </source>
</evidence>
<evidence type="ECO:0000313" key="1">
    <source>
        <dbReference type="EMBL" id="ARS36223.1"/>
    </source>
</evidence>
<proteinExistence type="predicted"/>